<evidence type="ECO:0000256" key="5">
    <source>
        <dbReference type="ARBA" id="ARBA00022846"/>
    </source>
</evidence>
<keyword evidence="11" id="KW-1185">Reference proteome</keyword>
<dbReference type="GO" id="GO:0031514">
    <property type="term" value="C:motile cilium"/>
    <property type="evidence" value="ECO:0007669"/>
    <property type="project" value="UniProtKB-SubCell"/>
</dbReference>
<dbReference type="PANTHER" id="PTHR46613">
    <property type="entry name" value="RADIAL SPOKE HEAD 10 HOMOLOG B-RELATED"/>
    <property type="match status" value="1"/>
</dbReference>
<reference evidence="10 11" key="1">
    <citation type="journal article" date="2008" name="Nature">
        <title>The genome of the choanoflagellate Monosiga brevicollis and the origin of metazoans.</title>
        <authorList>
            <consortium name="JGI Sequencing"/>
            <person name="King N."/>
            <person name="Westbrook M.J."/>
            <person name="Young S.L."/>
            <person name="Kuo A."/>
            <person name="Abedin M."/>
            <person name="Chapman J."/>
            <person name="Fairclough S."/>
            <person name="Hellsten U."/>
            <person name="Isogai Y."/>
            <person name="Letunic I."/>
            <person name="Marr M."/>
            <person name="Pincus D."/>
            <person name="Putnam N."/>
            <person name="Rokas A."/>
            <person name="Wright K.J."/>
            <person name="Zuzow R."/>
            <person name="Dirks W."/>
            <person name="Good M."/>
            <person name="Goodstein D."/>
            <person name="Lemons D."/>
            <person name="Li W."/>
            <person name="Lyons J.B."/>
            <person name="Morris A."/>
            <person name="Nichols S."/>
            <person name="Richter D.J."/>
            <person name="Salamov A."/>
            <person name="Bork P."/>
            <person name="Lim W.A."/>
            <person name="Manning G."/>
            <person name="Miller W.T."/>
            <person name="McGinnis W."/>
            <person name="Shapiro H."/>
            <person name="Tjian R."/>
            <person name="Grigoriev I.V."/>
            <person name="Rokhsar D."/>
        </authorList>
    </citation>
    <scope>NUCLEOTIDE SEQUENCE [LARGE SCALE GENOMIC DNA]</scope>
    <source>
        <strain evidence="11">MX1 / ATCC 50154</strain>
    </source>
</reference>
<evidence type="ECO:0000256" key="4">
    <source>
        <dbReference type="ARBA" id="ARBA00022737"/>
    </source>
</evidence>
<dbReference type="AlphaFoldDB" id="A9V5N4"/>
<dbReference type="GO" id="GO:0005930">
    <property type="term" value="C:axoneme"/>
    <property type="evidence" value="ECO:0007669"/>
    <property type="project" value="UniProtKB-SubCell"/>
</dbReference>
<keyword evidence="5" id="KW-0282">Flagellum</keyword>
<evidence type="ECO:0000256" key="8">
    <source>
        <dbReference type="ARBA" id="ARBA00023273"/>
    </source>
</evidence>
<evidence type="ECO:0000256" key="1">
    <source>
        <dbReference type="ARBA" id="ARBA00004230"/>
    </source>
</evidence>
<evidence type="ECO:0000313" key="11">
    <source>
        <dbReference type="Proteomes" id="UP000001357"/>
    </source>
</evidence>
<keyword evidence="8" id="KW-0966">Cell projection</keyword>
<dbReference type="InterPro" id="IPR003409">
    <property type="entry name" value="MORN"/>
</dbReference>
<evidence type="ECO:0000256" key="7">
    <source>
        <dbReference type="ARBA" id="ARBA00023212"/>
    </source>
</evidence>
<evidence type="ECO:0000256" key="3">
    <source>
        <dbReference type="ARBA" id="ARBA00022490"/>
    </source>
</evidence>
<keyword evidence="7" id="KW-0206">Cytoskeleton</keyword>
<dbReference type="KEGG" id="mbr:MONBRDRAFT_38097"/>
<feature type="region of interest" description="Disordered" evidence="9">
    <location>
        <begin position="401"/>
        <end position="450"/>
    </location>
</feature>
<evidence type="ECO:0000256" key="9">
    <source>
        <dbReference type="SAM" id="MobiDB-lite"/>
    </source>
</evidence>
<feature type="compositionally biased region" description="Low complexity" evidence="9">
    <location>
        <begin position="401"/>
        <end position="427"/>
    </location>
</feature>
<comment type="subcellular location">
    <subcellularLocation>
        <location evidence="1">Cell projection</location>
        <location evidence="1">Cilium</location>
        <location evidence="1">Flagellum</location>
    </subcellularLocation>
    <subcellularLocation>
        <location evidence="2">Cytoplasm</location>
        <location evidence="2">Cytoskeleton</location>
        <location evidence="2">Cilium axoneme</location>
    </subcellularLocation>
</comment>
<dbReference type="EMBL" id="CH991561">
    <property type="protein sequence ID" value="EDQ87148.1"/>
    <property type="molecule type" value="Genomic_DNA"/>
</dbReference>
<name>A9V5N4_MONBE</name>
<dbReference type="eggNOG" id="KOG0231">
    <property type="taxonomic scope" value="Eukaryota"/>
</dbReference>
<dbReference type="OMA" id="WARTSLC"/>
<dbReference type="Proteomes" id="UP000001357">
    <property type="component" value="Unassembled WGS sequence"/>
</dbReference>
<dbReference type="SUPFAM" id="SSF82185">
    <property type="entry name" value="Histone H3 K4-specific methyltransferase SET7/9 N-terminal domain"/>
    <property type="match status" value="2"/>
</dbReference>
<proteinExistence type="predicted"/>
<organism evidence="10 11">
    <name type="scientific">Monosiga brevicollis</name>
    <name type="common">Choanoflagellate</name>
    <dbReference type="NCBI Taxonomy" id="81824"/>
    <lineage>
        <taxon>Eukaryota</taxon>
        <taxon>Choanoflagellata</taxon>
        <taxon>Craspedida</taxon>
        <taxon>Salpingoecidae</taxon>
        <taxon>Monosiga</taxon>
    </lineage>
</organism>
<dbReference type="InParanoid" id="A9V5N4"/>
<accession>A9V5N4</accession>
<evidence type="ECO:0000256" key="2">
    <source>
        <dbReference type="ARBA" id="ARBA00004430"/>
    </source>
</evidence>
<evidence type="ECO:0000256" key="6">
    <source>
        <dbReference type="ARBA" id="ARBA00023069"/>
    </source>
</evidence>
<dbReference type="GeneID" id="5893273"/>
<dbReference type="PANTHER" id="PTHR46613:SF1">
    <property type="entry name" value="RADIAL SPOKE HEAD 10 HOMOLOG B-RELATED"/>
    <property type="match status" value="1"/>
</dbReference>
<sequence length="515" mass="55907">MTVVEPALLGLIEAQAASQPELHHGRQTIVYKNGHRFEGDCSNGHWHGKGVLTTAEGLIYKGDFEDTTLSGKGAIHWPDGSLYEGDVERGRRHGHGRYSAADGSVTYTGAWYRGVRQGQGRLEYADGSVYEGLWKNNQRDGQGLMRYSSGDTYDGNWEKNVRHGQGIMYWSSRCQRYAGDWHRGQPHGQGEHIWFAGTKMDSAPVHVGLNCYRGAFLMGQRHGAGVFHFADGSFLEGTWVHNEKHGPATLQSHTGETVAVVFDRDQPVNASSRDLLQSKPDYVQLYGHLDVMDETEVLQDRLVSAQAIALHLRTITKGGRQPSPPAAKDIIQTLRVYHPLSHDRDNLSLDFSISLVNALMTLRTCLDLRAAAQANMVEQQRQANIERAKKAAQAASAPALPVPVAAPGKSPHSAGSSGSGKISSSSGEHGKNKATPSTTQNTTPAASTGAVPVVVSAVDTDTSLDHGVPSGRDSPCEVELVEEDRSVFDAEALDRFLQLIIPPPASPELEASREE</sequence>
<dbReference type="RefSeq" id="XP_001748091.1">
    <property type="nucleotide sequence ID" value="XM_001748039.1"/>
</dbReference>
<keyword evidence="6" id="KW-0969">Cilium</keyword>
<feature type="compositionally biased region" description="Polar residues" evidence="9">
    <location>
        <begin position="434"/>
        <end position="446"/>
    </location>
</feature>
<keyword evidence="3" id="KW-0963">Cytoplasm</keyword>
<keyword evidence="4" id="KW-0677">Repeat</keyword>
<dbReference type="Gene3D" id="2.20.110.10">
    <property type="entry name" value="Histone H3 K4-specific methyltransferase SET7/9 N-terminal domain"/>
    <property type="match status" value="4"/>
</dbReference>
<dbReference type="Pfam" id="PF02493">
    <property type="entry name" value="MORN"/>
    <property type="match status" value="9"/>
</dbReference>
<dbReference type="SMART" id="SM00698">
    <property type="entry name" value="MORN"/>
    <property type="match status" value="8"/>
</dbReference>
<protein>
    <submittedName>
        <fullName evidence="10">Uncharacterized protein</fullName>
    </submittedName>
</protein>
<evidence type="ECO:0000313" key="10">
    <source>
        <dbReference type="EMBL" id="EDQ87148.1"/>
    </source>
</evidence>
<gene>
    <name evidence="10" type="ORF">MONBRDRAFT_38097</name>
</gene>